<dbReference type="InterPro" id="IPR045229">
    <property type="entry name" value="TPP_enz"/>
</dbReference>
<dbReference type="CDD" id="cd02015">
    <property type="entry name" value="TPP_AHAS"/>
    <property type="match status" value="1"/>
</dbReference>
<sequence>MAAAAPASTSSTVSQRPYFSNSPKLLSRFTLPFPHYPQKSTAASISHRRSLQISNVLSSSNKQVLHEKTFVSRFAPDEPRKGCDVLVEALEREGVTDVFAYPGGASMEIHQALTRSKIIRNVLPRHEQGGVFAAEGYARASGLPASASPHPDLEPPIWSLASPMLSRQRTACGYHRPRYSTANGGSNWNQPMSLAGYLSRLPKLPSGMLLEQIVRLISESKKPVLYVGGGCLNSSDELRRFVELTGIPVASTLMGLGSYPCSDEEIALQMLGMHGTVYANYAVDKSDLLLAFGVRFDDRVTGKLEAFASRAKIVHIDIDSAEIGKNKQPHVSICADIKLALEGLNLILEEKEKGGKINLDFSAWRQELKEQKKSFPLTFKTFEDAIPPQYAIQMLDELTGGNAIISTGVGQHQMWAAQFYKDNKPRQWLTSGGLGAMGFGLPAAIGAAVARPDAVVVDIDGDGSFIMNVQELATVRVENLPVKIMLLNNQHLGMVVQWEDRFYKSNRAHTYLGNPSKESEIFPDMLKFAEACDIPAARVAKKNDLRAAIQKMLDTPGPYLLDVIVPHQEHVLPMIPSGGAFKDVITEGDGRINGYIWFDHHLMVIAIIMVLAGDTWLYFHGFEYYVNEMHFAASRLNPTPIPLEAVLVGRNTSKDEALDVLENVKPQGHAVCTKMEMPNISSTVEVSRCQSVPLSSEVMAFYSEKMGLITHLLWKWVKSDANLSGKLVCFMSGACAGVNYKVNELLYGLNIRKDGYFIQHVHVQGFQSEEDMKSSYVCRTLVIFSADNIGINVRNF</sequence>
<evidence type="ECO:0000256" key="1">
    <source>
        <dbReference type="ARBA" id="ARBA00001964"/>
    </source>
</evidence>
<name>A0ABR0WLN7_REHGL</name>
<comment type="caution">
    <text evidence="9">The sequence shown here is derived from an EMBL/GenBank/DDBJ whole genome shotgun (WGS) entry which is preliminary data.</text>
</comment>
<dbReference type="SUPFAM" id="SSF52518">
    <property type="entry name" value="Thiamin diphosphate-binding fold (THDP-binding)"/>
    <property type="match status" value="2"/>
</dbReference>
<evidence type="ECO:0000256" key="4">
    <source>
        <dbReference type="ARBA" id="ARBA00048670"/>
    </source>
</evidence>
<gene>
    <name evidence="9" type="ORF">DH2020_018982</name>
</gene>
<dbReference type="SUPFAM" id="SSF52467">
    <property type="entry name" value="DHS-like NAD/FAD-binding domain"/>
    <property type="match status" value="1"/>
</dbReference>
<dbReference type="Proteomes" id="UP001318860">
    <property type="component" value="Unassembled WGS sequence"/>
</dbReference>
<dbReference type="Pfam" id="PF02775">
    <property type="entry name" value="TPP_enzyme_C"/>
    <property type="match status" value="1"/>
</dbReference>
<dbReference type="CDD" id="cd07035">
    <property type="entry name" value="TPP_PYR_POX_like"/>
    <property type="match status" value="1"/>
</dbReference>
<dbReference type="InterPro" id="IPR011766">
    <property type="entry name" value="TPP_enzyme_TPP-bd"/>
</dbReference>
<evidence type="ECO:0000259" key="7">
    <source>
        <dbReference type="Pfam" id="PF02775"/>
    </source>
</evidence>
<dbReference type="InterPro" id="IPR039368">
    <property type="entry name" value="AHAS_TPP"/>
</dbReference>
<evidence type="ECO:0008006" key="11">
    <source>
        <dbReference type="Google" id="ProtNLM"/>
    </source>
</evidence>
<comment type="catalytic activity">
    <reaction evidence="4">
        <text>2 pyruvate + H(+) = (2S)-2-acetolactate + CO2</text>
        <dbReference type="Rhea" id="RHEA:25249"/>
        <dbReference type="ChEBI" id="CHEBI:15361"/>
        <dbReference type="ChEBI" id="CHEBI:15378"/>
        <dbReference type="ChEBI" id="CHEBI:16526"/>
        <dbReference type="ChEBI" id="CHEBI:58476"/>
        <dbReference type="EC" id="2.2.1.6"/>
    </reaction>
</comment>
<accession>A0ABR0WLN7</accession>
<evidence type="ECO:0000313" key="10">
    <source>
        <dbReference type="Proteomes" id="UP001318860"/>
    </source>
</evidence>
<comment type="similarity">
    <text evidence="2 5">Belongs to the TPP enzyme family.</text>
</comment>
<protein>
    <recommendedName>
        <fullName evidence="11">Acetolactate synthase</fullName>
    </recommendedName>
</protein>
<dbReference type="InterPro" id="IPR029035">
    <property type="entry name" value="DHS-like_NAD/FAD-binding_dom"/>
</dbReference>
<dbReference type="PANTHER" id="PTHR18968:SF13">
    <property type="entry name" value="ACETOLACTATE SYNTHASE CATALYTIC SUBUNIT, MITOCHONDRIAL"/>
    <property type="match status" value="1"/>
</dbReference>
<dbReference type="Pfam" id="PF00205">
    <property type="entry name" value="TPP_enzyme_M"/>
    <property type="match status" value="1"/>
</dbReference>
<reference evidence="9 10" key="1">
    <citation type="journal article" date="2021" name="Comput. Struct. Biotechnol. J.">
        <title>De novo genome assembly of the potent medicinal plant Rehmannia glutinosa using nanopore technology.</title>
        <authorList>
            <person name="Ma L."/>
            <person name="Dong C."/>
            <person name="Song C."/>
            <person name="Wang X."/>
            <person name="Zheng X."/>
            <person name="Niu Y."/>
            <person name="Chen S."/>
            <person name="Feng W."/>
        </authorList>
    </citation>
    <scope>NUCLEOTIDE SEQUENCE [LARGE SCALE GENOMIC DNA]</scope>
    <source>
        <strain evidence="9">DH-2019</strain>
    </source>
</reference>
<keyword evidence="10" id="KW-1185">Reference proteome</keyword>
<evidence type="ECO:0000256" key="3">
    <source>
        <dbReference type="ARBA" id="ARBA00023052"/>
    </source>
</evidence>
<dbReference type="PANTHER" id="PTHR18968">
    <property type="entry name" value="THIAMINE PYROPHOSPHATE ENZYMES"/>
    <property type="match status" value="1"/>
</dbReference>
<dbReference type="EMBL" id="JABTTQ020000010">
    <property type="protein sequence ID" value="KAK6148070.1"/>
    <property type="molecule type" value="Genomic_DNA"/>
</dbReference>
<dbReference type="Gene3D" id="3.40.50.1220">
    <property type="entry name" value="TPP-binding domain"/>
    <property type="match status" value="1"/>
</dbReference>
<feature type="domain" description="Thiamine pyrophosphate enzyme central" evidence="6">
    <location>
        <begin position="210"/>
        <end position="344"/>
    </location>
</feature>
<organism evidence="9 10">
    <name type="scientific">Rehmannia glutinosa</name>
    <name type="common">Chinese foxglove</name>
    <dbReference type="NCBI Taxonomy" id="99300"/>
    <lineage>
        <taxon>Eukaryota</taxon>
        <taxon>Viridiplantae</taxon>
        <taxon>Streptophyta</taxon>
        <taxon>Embryophyta</taxon>
        <taxon>Tracheophyta</taxon>
        <taxon>Spermatophyta</taxon>
        <taxon>Magnoliopsida</taxon>
        <taxon>eudicotyledons</taxon>
        <taxon>Gunneridae</taxon>
        <taxon>Pentapetalae</taxon>
        <taxon>asterids</taxon>
        <taxon>lamiids</taxon>
        <taxon>Lamiales</taxon>
        <taxon>Orobanchaceae</taxon>
        <taxon>Rehmannieae</taxon>
        <taxon>Rehmannia</taxon>
    </lineage>
</organism>
<feature type="domain" description="Thiamine pyrophosphate enzyme TPP-binding" evidence="7">
    <location>
        <begin position="408"/>
        <end position="563"/>
    </location>
</feature>
<evidence type="ECO:0000313" key="9">
    <source>
        <dbReference type="EMBL" id="KAK6148070.1"/>
    </source>
</evidence>
<evidence type="ECO:0000259" key="8">
    <source>
        <dbReference type="Pfam" id="PF02776"/>
    </source>
</evidence>
<keyword evidence="3 5" id="KW-0786">Thiamine pyrophosphate</keyword>
<dbReference type="InterPro" id="IPR012000">
    <property type="entry name" value="Thiamin_PyroP_enz_cen_dom"/>
</dbReference>
<dbReference type="InterPro" id="IPR029061">
    <property type="entry name" value="THDP-binding"/>
</dbReference>
<evidence type="ECO:0000256" key="2">
    <source>
        <dbReference type="ARBA" id="ARBA00007812"/>
    </source>
</evidence>
<comment type="cofactor">
    <cofactor evidence="1">
        <name>thiamine diphosphate</name>
        <dbReference type="ChEBI" id="CHEBI:58937"/>
    </cofactor>
</comment>
<dbReference type="InterPro" id="IPR012001">
    <property type="entry name" value="Thiamin_PyroP_enz_TPP-bd_dom"/>
</dbReference>
<dbReference type="Pfam" id="PF02776">
    <property type="entry name" value="TPP_enzyme_N"/>
    <property type="match status" value="1"/>
</dbReference>
<dbReference type="Gene3D" id="3.40.50.970">
    <property type="match status" value="2"/>
</dbReference>
<evidence type="ECO:0000256" key="5">
    <source>
        <dbReference type="RuleBase" id="RU362132"/>
    </source>
</evidence>
<feature type="domain" description="Thiamine pyrophosphate enzyme N-terminal TPP-binding" evidence="8">
    <location>
        <begin position="81"/>
        <end position="145"/>
    </location>
</feature>
<dbReference type="PROSITE" id="PS00187">
    <property type="entry name" value="TPP_ENZYMES"/>
    <property type="match status" value="1"/>
</dbReference>
<dbReference type="InterPro" id="IPR000399">
    <property type="entry name" value="TPP-bd_CS"/>
</dbReference>
<proteinExistence type="inferred from homology"/>
<evidence type="ECO:0000259" key="6">
    <source>
        <dbReference type="Pfam" id="PF00205"/>
    </source>
</evidence>